<evidence type="ECO:0000313" key="4">
    <source>
        <dbReference type="EMBL" id="UWX65698.1"/>
    </source>
</evidence>
<dbReference type="RefSeq" id="WP_260561958.1">
    <property type="nucleotide sequence ID" value="NZ_BAABEC010000072.1"/>
</dbReference>
<dbReference type="InterPro" id="IPR036291">
    <property type="entry name" value="NAD(P)-bd_dom_sf"/>
</dbReference>
<proteinExistence type="predicted"/>
<evidence type="ECO:0000256" key="3">
    <source>
        <dbReference type="ARBA" id="ARBA00022833"/>
    </source>
</evidence>
<sequence>MPGDGLSQVLEWAVEVVKKAGQIGIIGVDSPTTTSYPIGKAMNKNLTLRMGNCDHRAYIPRLVNMVAAGVIDPTKVLTQDEGTQDAISAYKAFDKRQPGWIKVELEPQQARKEV</sequence>
<keyword evidence="5" id="KW-1185">Reference proteome</keyword>
<evidence type="ECO:0000256" key="2">
    <source>
        <dbReference type="ARBA" id="ARBA00022723"/>
    </source>
</evidence>
<protein>
    <recommendedName>
        <fullName evidence="6">Alcohol dehydrogenase</fullName>
    </recommendedName>
</protein>
<dbReference type="Gene3D" id="3.90.180.10">
    <property type="entry name" value="Medium-chain alcohol dehydrogenases, catalytic domain"/>
    <property type="match status" value="1"/>
</dbReference>
<dbReference type="SUPFAM" id="SSF51735">
    <property type="entry name" value="NAD(P)-binding Rossmann-fold domains"/>
    <property type="match status" value="1"/>
</dbReference>
<gene>
    <name evidence="4" type="ORF">N0D28_02650</name>
</gene>
<keyword evidence="3" id="KW-0862">Zinc</keyword>
<evidence type="ECO:0000256" key="1">
    <source>
        <dbReference type="ARBA" id="ARBA00001947"/>
    </source>
</evidence>
<dbReference type="PANTHER" id="PTHR42813:SF7">
    <property type="entry name" value="ALCOHOL DEHYDROGENASE (ZN-DEPENDENT)-RELATED"/>
    <property type="match status" value="1"/>
</dbReference>
<dbReference type="Proteomes" id="UP001060261">
    <property type="component" value="Chromosome"/>
</dbReference>
<evidence type="ECO:0008006" key="6">
    <source>
        <dbReference type="Google" id="ProtNLM"/>
    </source>
</evidence>
<reference evidence="4" key="1">
    <citation type="submission" date="2022-09" db="EMBL/GenBank/DDBJ databases">
        <title>genome sequence of Deinococcus rubellus.</title>
        <authorList>
            <person name="Srinivasan S."/>
        </authorList>
    </citation>
    <scope>NUCLEOTIDE SEQUENCE</scope>
    <source>
        <strain evidence="4">Ant6</strain>
    </source>
</reference>
<evidence type="ECO:0000313" key="5">
    <source>
        <dbReference type="Proteomes" id="UP001060261"/>
    </source>
</evidence>
<comment type="cofactor">
    <cofactor evidence="1">
        <name>Zn(2+)</name>
        <dbReference type="ChEBI" id="CHEBI:29105"/>
    </cofactor>
</comment>
<organism evidence="4 5">
    <name type="scientific">Deinococcus rubellus</name>
    <dbReference type="NCBI Taxonomy" id="1889240"/>
    <lineage>
        <taxon>Bacteria</taxon>
        <taxon>Thermotogati</taxon>
        <taxon>Deinococcota</taxon>
        <taxon>Deinococci</taxon>
        <taxon>Deinococcales</taxon>
        <taxon>Deinococcaceae</taxon>
        <taxon>Deinococcus</taxon>
    </lineage>
</organism>
<dbReference type="PANTHER" id="PTHR42813">
    <property type="entry name" value="ZINC-TYPE ALCOHOL DEHYDROGENASE-LIKE"/>
    <property type="match status" value="1"/>
</dbReference>
<dbReference type="Gene3D" id="3.40.50.720">
    <property type="entry name" value="NAD(P)-binding Rossmann-like Domain"/>
    <property type="match status" value="1"/>
</dbReference>
<keyword evidence="2" id="KW-0479">Metal-binding</keyword>
<dbReference type="EMBL" id="CP104213">
    <property type="protein sequence ID" value="UWX65698.1"/>
    <property type="molecule type" value="Genomic_DNA"/>
</dbReference>
<accession>A0ABY5YLK8</accession>
<name>A0ABY5YLK8_9DEIO</name>